<proteinExistence type="predicted"/>
<name>A0A9R1XNQ2_LACSA</name>
<dbReference type="Proteomes" id="UP000235145">
    <property type="component" value="Unassembled WGS sequence"/>
</dbReference>
<comment type="caution">
    <text evidence="1">The sequence shown here is derived from an EMBL/GenBank/DDBJ whole genome shotgun (WGS) entry which is preliminary data.</text>
</comment>
<dbReference type="EMBL" id="NBSK02000002">
    <property type="protein sequence ID" value="KAJ0221695.1"/>
    <property type="molecule type" value="Genomic_DNA"/>
</dbReference>
<evidence type="ECO:0000313" key="1">
    <source>
        <dbReference type="EMBL" id="KAJ0221695.1"/>
    </source>
</evidence>
<dbReference type="AlphaFoldDB" id="A0A9R1XNQ2"/>
<keyword evidence="2" id="KW-1185">Reference proteome</keyword>
<organism evidence="1 2">
    <name type="scientific">Lactuca sativa</name>
    <name type="common">Garden lettuce</name>
    <dbReference type="NCBI Taxonomy" id="4236"/>
    <lineage>
        <taxon>Eukaryota</taxon>
        <taxon>Viridiplantae</taxon>
        <taxon>Streptophyta</taxon>
        <taxon>Embryophyta</taxon>
        <taxon>Tracheophyta</taxon>
        <taxon>Spermatophyta</taxon>
        <taxon>Magnoliopsida</taxon>
        <taxon>eudicotyledons</taxon>
        <taxon>Gunneridae</taxon>
        <taxon>Pentapetalae</taxon>
        <taxon>asterids</taxon>
        <taxon>campanulids</taxon>
        <taxon>Asterales</taxon>
        <taxon>Asteraceae</taxon>
        <taxon>Cichorioideae</taxon>
        <taxon>Cichorieae</taxon>
        <taxon>Lactucinae</taxon>
        <taxon>Lactuca</taxon>
    </lineage>
</organism>
<reference evidence="1 2" key="1">
    <citation type="journal article" date="2017" name="Nat. Commun.">
        <title>Genome assembly with in vitro proximity ligation data and whole-genome triplication in lettuce.</title>
        <authorList>
            <person name="Reyes-Chin-Wo S."/>
            <person name="Wang Z."/>
            <person name="Yang X."/>
            <person name="Kozik A."/>
            <person name="Arikit S."/>
            <person name="Song C."/>
            <person name="Xia L."/>
            <person name="Froenicke L."/>
            <person name="Lavelle D.O."/>
            <person name="Truco M.J."/>
            <person name="Xia R."/>
            <person name="Zhu S."/>
            <person name="Xu C."/>
            <person name="Xu H."/>
            <person name="Xu X."/>
            <person name="Cox K."/>
            <person name="Korf I."/>
            <person name="Meyers B.C."/>
            <person name="Michelmore R.W."/>
        </authorList>
    </citation>
    <scope>NUCLEOTIDE SEQUENCE [LARGE SCALE GENOMIC DNA]</scope>
    <source>
        <strain evidence="2">cv. Salinas</strain>
        <tissue evidence="1">Seedlings</tissue>
    </source>
</reference>
<sequence>MGEPSKPLHRPIHPMASLEAANTPVVPSFDCPPPSLEAAPSSGGPGVLNQYIVPTLLPFFPNTTGSSNPQTTPITPFMKSLHENNTIIGPNVTPQLQNHPSLMAGNTSTSPLAHYQQIPITQQQIPMAQQQIPMAQQQIPMTHTFPTPFQPSNFYGSVTPEFIAYNMFVQPFLAIQQPGYHFTQRTPNQDCLSRSVTSLFVKDLLEYEMPNTTKLPHFKTYDGTTDLDSHIGTYEWTMTSLKQDKRDMV</sequence>
<protein>
    <submittedName>
        <fullName evidence="1">Uncharacterized protein</fullName>
    </submittedName>
</protein>
<evidence type="ECO:0000313" key="2">
    <source>
        <dbReference type="Proteomes" id="UP000235145"/>
    </source>
</evidence>
<gene>
    <name evidence="1" type="ORF">LSAT_V11C200051480</name>
</gene>
<accession>A0A9R1XNQ2</accession>